<dbReference type="AlphaFoldDB" id="R4NFY8"/>
<dbReference type="InterPro" id="IPR003441">
    <property type="entry name" value="NAC-dom"/>
</dbReference>
<evidence type="ECO:0000256" key="1">
    <source>
        <dbReference type="ARBA" id="ARBA00023015"/>
    </source>
</evidence>
<keyword evidence="3" id="KW-0804">Transcription</keyword>
<name>R4NFY8_JATCU</name>
<dbReference type="Pfam" id="PF02365">
    <property type="entry name" value="NAM"/>
    <property type="match status" value="1"/>
</dbReference>
<dbReference type="PANTHER" id="PTHR31719">
    <property type="entry name" value="NAC TRANSCRIPTION FACTOR 56"/>
    <property type="match status" value="1"/>
</dbReference>
<dbReference type="SUPFAM" id="SSF101941">
    <property type="entry name" value="NAC domain"/>
    <property type="match status" value="1"/>
</dbReference>
<dbReference type="GO" id="GO:0003677">
    <property type="term" value="F:DNA binding"/>
    <property type="evidence" value="ECO:0007669"/>
    <property type="project" value="UniProtKB-KW"/>
</dbReference>
<evidence type="ECO:0000313" key="6">
    <source>
        <dbReference type="EMBL" id="AGL39709.1"/>
    </source>
</evidence>
<evidence type="ECO:0000313" key="8">
    <source>
        <dbReference type="Proteomes" id="UP000027138"/>
    </source>
</evidence>
<dbReference type="Proteomes" id="UP000027138">
    <property type="component" value="Unassembled WGS sequence"/>
</dbReference>
<dbReference type="GO" id="GO:0006355">
    <property type="term" value="P:regulation of DNA-templated transcription"/>
    <property type="evidence" value="ECO:0007669"/>
    <property type="project" value="InterPro"/>
</dbReference>
<dbReference type="PROSITE" id="PS51005">
    <property type="entry name" value="NAC"/>
    <property type="match status" value="1"/>
</dbReference>
<dbReference type="OrthoDB" id="1592334at2759"/>
<protein>
    <submittedName>
        <fullName evidence="6">NAC transcription factor 053</fullName>
    </submittedName>
</protein>
<dbReference type="EMBL" id="KK914862">
    <property type="protein sequence ID" value="KDP27228.1"/>
    <property type="molecule type" value="Genomic_DNA"/>
</dbReference>
<organism evidence="6">
    <name type="scientific">Jatropha curcas</name>
    <name type="common">Barbados nut</name>
    <dbReference type="NCBI Taxonomy" id="180498"/>
    <lineage>
        <taxon>Eukaryota</taxon>
        <taxon>Viridiplantae</taxon>
        <taxon>Streptophyta</taxon>
        <taxon>Embryophyta</taxon>
        <taxon>Tracheophyta</taxon>
        <taxon>Spermatophyta</taxon>
        <taxon>Magnoliopsida</taxon>
        <taxon>eudicotyledons</taxon>
        <taxon>Gunneridae</taxon>
        <taxon>Pentapetalae</taxon>
        <taxon>rosids</taxon>
        <taxon>fabids</taxon>
        <taxon>Malpighiales</taxon>
        <taxon>Euphorbiaceae</taxon>
        <taxon>Crotonoideae</taxon>
        <taxon>Jatropheae</taxon>
        <taxon>Jatropha</taxon>
    </lineage>
</organism>
<dbReference type="Gene3D" id="2.170.150.80">
    <property type="entry name" value="NAC domain"/>
    <property type="match status" value="1"/>
</dbReference>
<accession>R4NFY8</accession>
<sequence length="190" mass="22282">MEQLVLPSGYRFRPTDSELILYYLKNKILGKELPVNIIPTIDVFSCNPDQLPLSEFTHGMPNERYFFSNRRKGRILTEDGFYHVSSTGSIYDKNKLVGFVRTLDFYHGRPNKGIKSKWTVHEFRVNPQVFQEDEDAQENILNSVACKIIHKLETSTSQIKEKIKIIDLEFEDEEESEMENVLSRDNKFRE</sequence>
<keyword evidence="2" id="KW-0238">DNA-binding</keyword>
<evidence type="ECO:0000256" key="3">
    <source>
        <dbReference type="ARBA" id="ARBA00023163"/>
    </source>
</evidence>
<dbReference type="PANTHER" id="PTHR31719:SF193">
    <property type="entry name" value="NAC DOMAIN-CONTAINING PROTEIN"/>
    <property type="match status" value="1"/>
</dbReference>
<proteinExistence type="predicted"/>
<dbReference type="EMBL" id="KC775331">
    <property type="protein sequence ID" value="AGL39709.1"/>
    <property type="molecule type" value="Genomic_DNA"/>
</dbReference>
<keyword evidence="1" id="KW-0805">Transcription regulation</keyword>
<dbReference type="STRING" id="180498.R4NFY8"/>
<evidence type="ECO:0000313" key="7">
    <source>
        <dbReference type="EMBL" id="KDP27228.1"/>
    </source>
</evidence>
<gene>
    <name evidence="7" type="ORF">JCGZ_19927</name>
</gene>
<evidence type="ECO:0000256" key="2">
    <source>
        <dbReference type="ARBA" id="ARBA00023125"/>
    </source>
</evidence>
<dbReference type="InterPro" id="IPR036093">
    <property type="entry name" value="NAC_dom_sf"/>
</dbReference>
<reference evidence="7 8" key="1">
    <citation type="journal article" date="2014" name="PLoS ONE">
        <title>Global Analysis of Gene Expression Profiles in Physic Nut (Jatropha curcas L.) Seedlings Exposed to Salt Stress.</title>
        <authorList>
            <person name="Zhang L."/>
            <person name="Zhang C."/>
            <person name="Wu P."/>
            <person name="Chen Y."/>
            <person name="Li M."/>
            <person name="Jiang H."/>
            <person name="Wu G."/>
        </authorList>
    </citation>
    <scope>NUCLEOTIDE SEQUENCE [LARGE SCALE GENOMIC DNA]</scope>
    <source>
        <strain evidence="8">cv. GZQX0401</strain>
        <tissue evidence="7">Young leaves</tissue>
    </source>
</reference>
<feature type="domain" description="NAC" evidence="5">
    <location>
        <begin position="6"/>
        <end position="151"/>
    </location>
</feature>
<keyword evidence="4" id="KW-0539">Nucleus</keyword>
<evidence type="ECO:0000259" key="5">
    <source>
        <dbReference type="PROSITE" id="PS51005"/>
    </source>
</evidence>
<keyword evidence="8" id="KW-1185">Reference proteome</keyword>
<reference evidence="6" key="2">
    <citation type="journal article" date="2015" name="PLoS ONE">
        <title>Genome-Wide Analysis of the NAC Gene Family in Physic Nut (Jatropha curcas L.).</title>
        <authorList>
            <person name="Wu Z."/>
            <person name="Xu X."/>
            <person name="Xiong W."/>
            <person name="Wu P."/>
            <person name="Chen Y."/>
            <person name="Li M."/>
            <person name="Wu G."/>
            <person name="Jiang H."/>
        </authorList>
    </citation>
    <scope>NUCLEOTIDE SEQUENCE</scope>
</reference>
<dbReference type="KEGG" id="jcu:105644191"/>
<evidence type="ECO:0000256" key="4">
    <source>
        <dbReference type="ARBA" id="ARBA00023242"/>
    </source>
</evidence>